<dbReference type="EMBL" id="PQGA01000010">
    <property type="protein sequence ID" value="POR49797.1"/>
    <property type="molecule type" value="Genomic_DNA"/>
</dbReference>
<dbReference type="GO" id="GO:0008767">
    <property type="term" value="F:UDP-galactopyranose mutase activity"/>
    <property type="evidence" value="ECO:0007669"/>
    <property type="project" value="InterPro"/>
</dbReference>
<dbReference type="RefSeq" id="WP_103705727.1">
    <property type="nucleotide sequence ID" value="NZ_PQGA01000010.1"/>
</dbReference>
<dbReference type="GO" id="GO:0005829">
    <property type="term" value="C:cytosol"/>
    <property type="evidence" value="ECO:0007669"/>
    <property type="project" value="TreeGrafter"/>
</dbReference>
<dbReference type="PANTHER" id="PTHR21197">
    <property type="entry name" value="UDP-GALACTOPYRANOSE MUTASE"/>
    <property type="match status" value="1"/>
</dbReference>
<dbReference type="InterPro" id="IPR004379">
    <property type="entry name" value="UDP-GALP_mutase"/>
</dbReference>
<dbReference type="AlphaFoldDB" id="A0A2S4M590"/>
<keyword evidence="5" id="KW-0413">Isomerase</keyword>
<gene>
    <name evidence="7" type="ORF">B0G62_110105</name>
</gene>
<comment type="caution">
    <text evidence="7">The sequence shown here is derived from an EMBL/GenBank/DDBJ whole genome shotgun (WGS) entry which is preliminary data.</text>
</comment>
<organism evidence="7 8">
    <name type="scientific">Paraburkholderia eburnea</name>
    <dbReference type="NCBI Taxonomy" id="1189126"/>
    <lineage>
        <taxon>Bacteria</taxon>
        <taxon>Pseudomonadati</taxon>
        <taxon>Pseudomonadota</taxon>
        <taxon>Betaproteobacteria</taxon>
        <taxon>Burkholderiales</taxon>
        <taxon>Burkholderiaceae</taxon>
        <taxon>Paraburkholderia</taxon>
    </lineage>
</organism>
<evidence type="ECO:0000256" key="3">
    <source>
        <dbReference type="ARBA" id="ARBA00022630"/>
    </source>
</evidence>
<dbReference type="OrthoDB" id="5792777at2"/>
<keyword evidence="3" id="KW-0285">Flavoprotein</keyword>
<dbReference type="SUPFAM" id="SSF54373">
    <property type="entry name" value="FAD-linked reductases, C-terminal domain"/>
    <property type="match status" value="1"/>
</dbReference>
<proteinExistence type="inferred from homology"/>
<comment type="similarity">
    <text evidence="2">Belongs to the UDP-galactopyranose/dTDP-fucopyranose mutase family.</text>
</comment>
<dbReference type="InterPro" id="IPR015899">
    <property type="entry name" value="UDP-GalPyranose_mutase_C"/>
</dbReference>
<dbReference type="NCBIfam" id="TIGR00031">
    <property type="entry name" value="UDP-GALP_mutase"/>
    <property type="match status" value="1"/>
</dbReference>
<evidence type="ECO:0000256" key="2">
    <source>
        <dbReference type="ARBA" id="ARBA00009321"/>
    </source>
</evidence>
<evidence type="ECO:0000256" key="4">
    <source>
        <dbReference type="ARBA" id="ARBA00022827"/>
    </source>
</evidence>
<feature type="domain" description="UDP-galactopyranose mutase C-terminal" evidence="6">
    <location>
        <begin position="146"/>
        <end position="347"/>
    </location>
</feature>
<evidence type="ECO:0000313" key="7">
    <source>
        <dbReference type="EMBL" id="POR49797.1"/>
    </source>
</evidence>
<accession>A0A2S4M590</accession>
<sequence>MRVLIVGSGLYGAVCAHELRRAGHDCHVIEKRNHIGGNVFTRHVPEAGCHEHVYGAHIFHTNSKRIWDYMGQFAEFNHYVNRVKVAHEDSIYSFPINLFTLYQVFGVRTPDEAKACLAKDIIANDNPGNMEEYCHSVIGPTLYKLFIEGYTQKQWGKHPRELPADAVKRLPVRLTFDDNYFNDRYQGIPVGGYTAIIEKMLEGVRVETGIDFHLNREMWIREYDYVIYTGPIDAFFDYRHGVLEYRSLRFERLLIDSHDFQGNAVVNYTEASVPWTRILEHKHFDMNQKEPMTLVTREYPQAWVKGDIEYYPERNAQSEALFEQYREEADKISAKIHFGGRLGEYRYYDMHQVVASALAFCEKQFV</sequence>
<reference evidence="7 8" key="1">
    <citation type="submission" date="2018-01" db="EMBL/GenBank/DDBJ databases">
        <title>Genomic Encyclopedia of Type Strains, Phase III (KMG-III): the genomes of soil and plant-associated and newly described type strains.</title>
        <authorList>
            <person name="Whitman W."/>
        </authorList>
    </citation>
    <scope>NUCLEOTIDE SEQUENCE [LARGE SCALE GENOMIC DNA]</scope>
    <source>
        <strain evidence="7 8">JCM 18070</strain>
    </source>
</reference>
<evidence type="ECO:0000256" key="1">
    <source>
        <dbReference type="ARBA" id="ARBA00001974"/>
    </source>
</evidence>
<name>A0A2S4M590_9BURK</name>
<dbReference type="PANTHER" id="PTHR21197:SF0">
    <property type="entry name" value="UDP-GALACTOPYRANOSE MUTASE"/>
    <property type="match status" value="1"/>
</dbReference>
<dbReference type="Gene3D" id="3.40.50.720">
    <property type="entry name" value="NAD(P)-binding Rossmann-like Domain"/>
    <property type="match status" value="3"/>
</dbReference>
<comment type="cofactor">
    <cofactor evidence="1">
        <name>FAD</name>
        <dbReference type="ChEBI" id="CHEBI:57692"/>
    </cofactor>
</comment>
<protein>
    <submittedName>
        <fullName evidence="7">UDP-galactopyranose mutase</fullName>
    </submittedName>
</protein>
<dbReference type="SUPFAM" id="SSF51971">
    <property type="entry name" value="Nucleotide-binding domain"/>
    <property type="match status" value="1"/>
</dbReference>
<dbReference type="Pfam" id="PF13450">
    <property type="entry name" value="NAD_binding_8"/>
    <property type="match status" value="1"/>
</dbReference>
<keyword evidence="4" id="KW-0274">FAD</keyword>
<evidence type="ECO:0000313" key="8">
    <source>
        <dbReference type="Proteomes" id="UP000237381"/>
    </source>
</evidence>
<dbReference type="Proteomes" id="UP000237381">
    <property type="component" value="Unassembled WGS sequence"/>
</dbReference>
<dbReference type="GO" id="GO:0050660">
    <property type="term" value="F:flavin adenine dinucleotide binding"/>
    <property type="evidence" value="ECO:0007669"/>
    <property type="project" value="TreeGrafter"/>
</dbReference>
<evidence type="ECO:0000259" key="6">
    <source>
        <dbReference type="Pfam" id="PF03275"/>
    </source>
</evidence>
<dbReference type="Pfam" id="PF03275">
    <property type="entry name" value="GLF"/>
    <property type="match status" value="1"/>
</dbReference>
<evidence type="ECO:0000256" key="5">
    <source>
        <dbReference type="ARBA" id="ARBA00023235"/>
    </source>
</evidence>
<keyword evidence="8" id="KW-1185">Reference proteome</keyword>